<feature type="domain" description="Carrier" evidence="4">
    <location>
        <begin position="734"/>
        <end position="809"/>
    </location>
</feature>
<dbReference type="InterPro" id="IPR006162">
    <property type="entry name" value="Ppantetheine_attach_site"/>
</dbReference>
<organism evidence="5 6">
    <name type="scientific">Actinomadura meridiana</name>
    <dbReference type="NCBI Taxonomy" id="559626"/>
    <lineage>
        <taxon>Bacteria</taxon>
        <taxon>Bacillati</taxon>
        <taxon>Actinomycetota</taxon>
        <taxon>Actinomycetes</taxon>
        <taxon>Streptosporangiales</taxon>
        <taxon>Thermomonosporaceae</taxon>
        <taxon>Actinomadura</taxon>
    </lineage>
</organism>
<keyword evidence="6" id="KW-1185">Reference proteome</keyword>
<dbReference type="InterPro" id="IPR020845">
    <property type="entry name" value="AMP-binding_CS"/>
</dbReference>
<accession>A0ABP8BT23</accession>
<dbReference type="PROSITE" id="PS00012">
    <property type="entry name" value="PHOSPHOPANTETHEINE"/>
    <property type="match status" value="1"/>
</dbReference>
<dbReference type="Pfam" id="PF00501">
    <property type="entry name" value="AMP-binding"/>
    <property type="match status" value="1"/>
</dbReference>
<dbReference type="CDD" id="cd05930">
    <property type="entry name" value="A_NRPS"/>
    <property type="match status" value="1"/>
</dbReference>
<dbReference type="Gene3D" id="3.30.559.30">
    <property type="entry name" value="Nonribosomal peptide synthetase, condensation domain"/>
    <property type="match status" value="2"/>
</dbReference>
<dbReference type="SUPFAM" id="SSF47336">
    <property type="entry name" value="ACP-like"/>
    <property type="match status" value="1"/>
</dbReference>
<dbReference type="Gene3D" id="3.40.50.12780">
    <property type="entry name" value="N-terminal domain of ligase-like"/>
    <property type="match status" value="1"/>
</dbReference>
<dbReference type="SUPFAM" id="SSF52777">
    <property type="entry name" value="CoA-dependent acyltransferases"/>
    <property type="match status" value="1"/>
</dbReference>
<gene>
    <name evidence="5" type="ORF">GCM10022254_06250</name>
</gene>
<dbReference type="InterPro" id="IPR042099">
    <property type="entry name" value="ANL_N_sf"/>
</dbReference>
<dbReference type="PANTHER" id="PTHR45527">
    <property type="entry name" value="NONRIBOSOMAL PEPTIDE SYNTHETASE"/>
    <property type="match status" value="1"/>
</dbReference>
<dbReference type="PANTHER" id="PTHR45527:SF1">
    <property type="entry name" value="FATTY ACID SYNTHASE"/>
    <property type="match status" value="1"/>
</dbReference>
<dbReference type="InterPro" id="IPR000873">
    <property type="entry name" value="AMP-dep_synth/lig_dom"/>
</dbReference>
<keyword evidence="1" id="KW-0596">Phosphopantetheine</keyword>
<dbReference type="InterPro" id="IPR045851">
    <property type="entry name" value="AMP-bd_C_sf"/>
</dbReference>
<dbReference type="PROSITE" id="PS50075">
    <property type="entry name" value="CARRIER"/>
    <property type="match status" value="1"/>
</dbReference>
<sequence length="814" mass="85754">MPPHELIAAGQRAPRIDGCLPPEVAADRPRFTARPYRGETGTASFPESLTAGLAALSANTGIPVEIVLLTTWAAVLHRHTGQSSLLLGLNTAGGGEPSLPLHLELEPKASFTEEASRVRTAVAAARRLTDPSEPPVGLPVLFGPPGTGEEADLALAAVEGDEPSALTLTYNASLFDRTTAAWILGHCVALLTAAAATPMAALRDLRVQDEPVHDTTWRLAVPPGYRFPPPPGPDETLVDRFTQVVVGCAARTAVTGPSGRLSYAELGARAAGTARLLGRATGSGGRVALLCDHDIGAVVGIWSVLLAGAVYVPLDPRQPDGRLSVLLADADVAAIVCDGNLRDRAETLSRGVPVIMLDPARDGVHGDMPEPPVTAESLAYLLHTSGSTGRPKAVMQNHGNVLAHALAYSARVRIGAGDAVPLLARYTFDAAVMDLFGALLTGATVRILDPLVPAARLRAELAASGASVVHCTPTLFRHLVSDLPGDTGRAAAFATVRVVVLGGEEATRDDLATFLRAFPPDSSLVNGLGPTECTVALQHLATRADLDGVRLPLGGPVEGVATRLLDPDGHPTDIFGELEILSGRVAKGYWKQDAATAVAFERADTYRTGDLVRRRADGSLEFHSRKDRQLKIRGHRVEPGEVEAALRGHPTVAEAVLTVDTRGPAPRLVGYVTPATSFAPDTADLRRFLQRMLPEHAVPWRLVSLERLPLGPTGKLDRAALPPPPENGSPTSDLPVSGTQREVIGIWNEILGVTTLGPHSDFMASGGDSVQVLRLLTEVNDRLGVEIPLLDFLVQPTVAAMAAFIEGNRRAHTA</sequence>
<protein>
    <recommendedName>
        <fullName evidence="4">Carrier domain-containing protein</fullName>
    </recommendedName>
</protein>
<evidence type="ECO:0000259" key="4">
    <source>
        <dbReference type="PROSITE" id="PS50075"/>
    </source>
</evidence>
<evidence type="ECO:0000313" key="5">
    <source>
        <dbReference type="EMBL" id="GAA4225100.1"/>
    </source>
</evidence>
<dbReference type="InterPro" id="IPR009081">
    <property type="entry name" value="PP-bd_ACP"/>
</dbReference>
<dbReference type="InterPro" id="IPR025110">
    <property type="entry name" value="AMP-bd_C"/>
</dbReference>
<dbReference type="PROSITE" id="PS00455">
    <property type="entry name" value="AMP_BINDING"/>
    <property type="match status" value="1"/>
</dbReference>
<dbReference type="Gene3D" id="1.10.1200.10">
    <property type="entry name" value="ACP-like"/>
    <property type="match status" value="1"/>
</dbReference>
<evidence type="ECO:0000256" key="1">
    <source>
        <dbReference type="ARBA" id="ARBA00022450"/>
    </source>
</evidence>
<keyword evidence="2" id="KW-0597">Phosphoprotein</keyword>
<dbReference type="SMART" id="SM00823">
    <property type="entry name" value="PKS_PP"/>
    <property type="match status" value="1"/>
</dbReference>
<reference evidence="6" key="1">
    <citation type="journal article" date="2019" name="Int. J. Syst. Evol. Microbiol.">
        <title>The Global Catalogue of Microorganisms (GCM) 10K type strain sequencing project: providing services to taxonomists for standard genome sequencing and annotation.</title>
        <authorList>
            <consortium name="The Broad Institute Genomics Platform"/>
            <consortium name="The Broad Institute Genome Sequencing Center for Infectious Disease"/>
            <person name="Wu L."/>
            <person name="Ma J."/>
        </authorList>
    </citation>
    <scope>NUCLEOTIDE SEQUENCE [LARGE SCALE GENOMIC DNA]</scope>
    <source>
        <strain evidence="6">JCM 17440</strain>
    </source>
</reference>
<name>A0ABP8BT23_9ACTN</name>
<dbReference type="Pfam" id="PF00550">
    <property type="entry name" value="PP-binding"/>
    <property type="match status" value="1"/>
</dbReference>
<evidence type="ECO:0000313" key="6">
    <source>
        <dbReference type="Proteomes" id="UP001501710"/>
    </source>
</evidence>
<proteinExistence type="predicted"/>
<dbReference type="InterPro" id="IPR036736">
    <property type="entry name" value="ACP-like_sf"/>
</dbReference>
<evidence type="ECO:0000256" key="3">
    <source>
        <dbReference type="SAM" id="MobiDB-lite"/>
    </source>
</evidence>
<dbReference type="Gene3D" id="3.30.300.30">
    <property type="match status" value="1"/>
</dbReference>
<dbReference type="RefSeq" id="WP_344889239.1">
    <property type="nucleotide sequence ID" value="NZ_BAABAS010000003.1"/>
</dbReference>
<comment type="caution">
    <text evidence="5">The sequence shown here is derived from an EMBL/GenBank/DDBJ whole genome shotgun (WGS) entry which is preliminary data.</text>
</comment>
<dbReference type="Pfam" id="PF13193">
    <property type="entry name" value="AMP-binding_C"/>
    <property type="match status" value="1"/>
</dbReference>
<feature type="region of interest" description="Disordered" evidence="3">
    <location>
        <begin position="714"/>
        <end position="736"/>
    </location>
</feature>
<dbReference type="InterPro" id="IPR020806">
    <property type="entry name" value="PKS_PP-bd"/>
</dbReference>
<evidence type="ECO:0000256" key="2">
    <source>
        <dbReference type="ARBA" id="ARBA00022553"/>
    </source>
</evidence>
<dbReference type="EMBL" id="BAABAS010000003">
    <property type="protein sequence ID" value="GAA4225100.1"/>
    <property type="molecule type" value="Genomic_DNA"/>
</dbReference>
<dbReference type="Proteomes" id="UP001501710">
    <property type="component" value="Unassembled WGS sequence"/>
</dbReference>
<dbReference type="SUPFAM" id="SSF56801">
    <property type="entry name" value="Acetyl-CoA synthetase-like"/>
    <property type="match status" value="1"/>
</dbReference>